<keyword evidence="1" id="KW-1185">Reference proteome</keyword>
<dbReference type="InterPro" id="IPR005312">
    <property type="entry name" value="DUF1759"/>
</dbReference>
<name>A0A1I7X4B7_HETBA</name>
<proteinExistence type="predicted"/>
<sequence>MALVKSVESDGQPPPFLDLHTTFIISPLKTQIRSLNEVKLFSSHSLSAEVVTVNNRPWNTNIFQTQIQLSDFRRMKLVSKDMKYLTERDGGHLTQKSTPRFQTPSGDYKIDWVGMPTQISEGKRFPLIPCQFRCVSGHCFYLTESLSLIISTFKCISCAIHVHMLPFVNLSSLLQLELLKIFDIVRRLCCRIFRKLYFLTFYWSRVPAAVFCLPTRSGRLSTARSYLNLNNTARSPETASPIICFQQTLQYQELLTTSRNFQHALATRRAETTCQYEIAKLKNKHRNEYSVETESNIEREIPRDNSVEDISDITRLRNSHNHELHKDNGIKPIKTPHLSIPKFNGNVEDFEEFWGMFEILVHQNRELSNMEKIMYLKDSLIIIQGIRIKPENYEWMVSTVQAKFKDIGRNRLAIITRLADLPPAGSAPEECDETLDS</sequence>
<dbReference type="Pfam" id="PF03564">
    <property type="entry name" value="DUF1759"/>
    <property type="match status" value="1"/>
</dbReference>
<accession>A0A1I7X4B7</accession>
<reference evidence="2" key="1">
    <citation type="submission" date="2016-11" db="UniProtKB">
        <authorList>
            <consortium name="WormBaseParasite"/>
        </authorList>
    </citation>
    <scope>IDENTIFICATION</scope>
</reference>
<evidence type="ECO:0000313" key="1">
    <source>
        <dbReference type="Proteomes" id="UP000095283"/>
    </source>
</evidence>
<evidence type="ECO:0000313" key="2">
    <source>
        <dbReference type="WBParaSite" id="Hba_12432"/>
    </source>
</evidence>
<dbReference type="Proteomes" id="UP000095283">
    <property type="component" value="Unplaced"/>
</dbReference>
<dbReference type="WBParaSite" id="Hba_12432">
    <property type="protein sequence ID" value="Hba_12432"/>
    <property type="gene ID" value="Hba_12432"/>
</dbReference>
<organism evidence="1 2">
    <name type="scientific">Heterorhabditis bacteriophora</name>
    <name type="common">Entomopathogenic nematode worm</name>
    <dbReference type="NCBI Taxonomy" id="37862"/>
    <lineage>
        <taxon>Eukaryota</taxon>
        <taxon>Metazoa</taxon>
        <taxon>Ecdysozoa</taxon>
        <taxon>Nematoda</taxon>
        <taxon>Chromadorea</taxon>
        <taxon>Rhabditida</taxon>
        <taxon>Rhabditina</taxon>
        <taxon>Rhabditomorpha</taxon>
        <taxon>Strongyloidea</taxon>
        <taxon>Heterorhabditidae</taxon>
        <taxon>Heterorhabditis</taxon>
    </lineage>
</organism>
<dbReference type="AlphaFoldDB" id="A0A1I7X4B7"/>
<protein>
    <submittedName>
        <fullName evidence="2">Reverse transcriptase Ty1/copia-type domain-containing protein</fullName>
    </submittedName>
</protein>